<sequence>METQGSVERPHDIPRELMAAVTRSSVKAHLFGIDTYTREAAWTFGGHAPELLRTALCVLKPDAAVGRRYGAALQALRDNGFRPVDVLPFRHDRLTIRETWRFQLNFADRERVATMELYLRSLDCVLLVLRDEEYRPGAVPAAVRLASLKGPATAELRRPEHLRQRLGALNGLFNFVHTTDEPIDVMRDLGLLLDTRRREGVRERMLAGHDASAEVELIREEVERSVPAHDLDPLRSWRRLEESGAPAGALARARAGGDTVTAAQLLRAAHHPDAEPGDLWDLLAVLTDTVRFNVPGIERIYPNVLLSAWQEQS</sequence>
<evidence type="ECO:0008006" key="3">
    <source>
        <dbReference type="Google" id="ProtNLM"/>
    </source>
</evidence>
<proteinExistence type="predicted"/>
<dbReference type="Proteomes" id="UP001500124">
    <property type="component" value="Unassembled WGS sequence"/>
</dbReference>
<dbReference type="RefSeq" id="WP_345667031.1">
    <property type="nucleotide sequence ID" value="NZ_BAABKC010000011.1"/>
</dbReference>
<gene>
    <name evidence="1" type="ORF">GCM10023336_08020</name>
</gene>
<dbReference type="SUPFAM" id="SSF54919">
    <property type="entry name" value="Nucleoside diphosphate kinase, NDK"/>
    <property type="match status" value="1"/>
</dbReference>
<comment type="caution">
    <text evidence="1">The sequence shown here is derived from an EMBL/GenBank/DDBJ whole genome shotgun (WGS) entry which is preliminary data.</text>
</comment>
<evidence type="ECO:0000313" key="1">
    <source>
        <dbReference type="EMBL" id="GAA5044979.1"/>
    </source>
</evidence>
<keyword evidence="2" id="KW-1185">Reference proteome</keyword>
<organism evidence="1 2">
    <name type="scientific">Streptomyces similanensis</name>
    <dbReference type="NCBI Taxonomy" id="1274988"/>
    <lineage>
        <taxon>Bacteria</taxon>
        <taxon>Bacillati</taxon>
        <taxon>Actinomycetota</taxon>
        <taxon>Actinomycetes</taxon>
        <taxon>Kitasatosporales</taxon>
        <taxon>Streptomycetaceae</taxon>
        <taxon>Streptomyces</taxon>
    </lineage>
</organism>
<name>A0ABP9JUH2_9ACTN</name>
<protein>
    <recommendedName>
        <fullName evidence="3">Nucleoside diphosphate kinase-like domain-containing protein</fullName>
    </recommendedName>
</protein>
<reference evidence="2" key="1">
    <citation type="journal article" date="2019" name="Int. J. Syst. Evol. Microbiol.">
        <title>The Global Catalogue of Microorganisms (GCM) 10K type strain sequencing project: providing services to taxonomists for standard genome sequencing and annotation.</title>
        <authorList>
            <consortium name="The Broad Institute Genomics Platform"/>
            <consortium name="The Broad Institute Genome Sequencing Center for Infectious Disease"/>
            <person name="Wu L."/>
            <person name="Ma J."/>
        </authorList>
    </citation>
    <scope>NUCLEOTIDE SEQUENCE [LARGE SCALE GENOMIC DNA]</scope>
    <source>
        <strain evidence="2">JCM 18410</strain>
    </source>
</reference>
<dbReference type="Gene3D" id="3.30.70.141">
    <property type="entry name" value="Nucleoside diphosphate kinase-like domain"/>
    <property type="match status" value="1"/>
</dbReference>
<dbReference type="InterPro" id="IPR036850">
    <property type="entry name" value="NDK-like_dom_sf"/>
</dbReference>
<evidence type="ECO:0000313" key="2">
    <source>
        <dbReference type="Proteomes" id="UP001500124"/>
    </source>
</evidence>
<dbReference type="EMBL" id="BAABKC010000011">
    <property type="protein sequence ID" value="GAA5044979.1"/>
    <property type="molecule type" value="Genomic_DNA"/>
</dbReference>
<accession>A0ABP9JUH2</accession>